<evidence type="ECO:0000313" key="1">
    <source>
        <dbReference type="EMBL" id="ANI14479.1"/>
    </source>
</evidence>
<dbReference type="AlphaFoldDB" id="A0A1A9KAH7"/>
<reference evidence="1 2" key="1">
    <citation type="submission" date="2016-05" db="EMBL/GenBank/DDBJ databases">
        <title>Genome Sequence of Pseudomonas citronellolis Strain SJTE-3, an Estrogens and Persistent Organic Pollutants degradation strain.</title>
        <authorList>
            <person name="Liang R."/>
        </authorList>
    </citation>
    <scope>NUCLEOTIDE SEQUENCE [LARGE SCALE GENOMIC DNA]</scope>
    <source>
        <strain evidence="1 2">SJTE-3</strain>
    </source>
</reference>
<sequence length="124" mass="13464">MTVYEAFVDWLTAVLGETYEISTGQWVDGPSLADTRIAAVVQNGGPPVSVDDRRQRYRVILLGPRNGRQHVSTINQNIESLVQAAMGDAVPCGAASVRAIGEPVGPGYTTENRAWYSLDLEVLF</sequence>
<dbReference type="Proteomes" id="UP000077748">
    <property type="component" value="Chromosome"/>
</dbReference>
<gene>
    <name evidence="1" type="ORF">A9C11_11005</name>
</gene>
<dbReference type="InterPro" id="IPR056950">
    <property type="entry name" value="Phage_tail_terminator_3"/>
</dbReference>
<proteinExistence type="predicted"/>
<organism evidence="1 2">
    <name type="scientific">Pseudomonas citronellolis</name>
    <dbReference type="NCBI Taxonomy" id="53408"/>
    <lineage>
        <taxon>Bacteria</taxon>
        <taxon>Pseudomonadati</taxon>
        <taxon>Pseudomonadota</taxon>
        <taxon>Gammaproteobacteria</taxon>
        <taxon>Pseudomonadales</taxon>
        <taxon>Pseudomonadaceae</taxon>
        <taxon>Pseudomonas</taxon>
    </lineage>
</organism>
<dbReference type="EMBL" id="CP015878">
    <property type="protein sequence ID" value="ANI14479.1"/>
    <property type="molecule type" value="Genomic_DNA"/>
</dbReference>
<accession>A0A1A9KAH7</accession>
<evidence type="ECO:0008006" key="3">
    <source>
        <dbReference type="Google" id="ProtNLM"/>
    </source>
</evidence>
<evidence type="ECO:0000313" key="2">
    <source>
        <dbReference type="Proteomes" id="UP000077748"/>
    </source>
</evidence>
<dbReference type="Pfam" id="PF23842">
    <property type="entry name" value="Phage_tail_terminator_3"/>
    <property type="match status" value="1"/>
</dbReference>
<protein>
    <recommendedName>
        <fullName evidence="3">DUF3168 domain-containing protein</fullName>
    </recommendedName>
</protein>
<name>A0A1A9KAH7_9PSED</name>